<comment type="caution">
    <text evidence="2">The sequence shown here is derived from an EMBL/GenBank/DDBJ whole genome shotgun (WGS) entry which is preliminary data.</text>
</comment>
<accession>A0A0F9FYA1</accession>
<keyword evidence="1" id="KW-1133">Transmembrane helix</keyword>
<evidence type="ECO:0000313" key="2">
    <source>
        <dbReference type="EMBL" id="KKL56137.1"/>
    </source>
</evidence>
<dbReference type="Pfam" id="PF09411">
    <property type="entry name" value="PagL"/>
    <property type="match status" value="1"/>
</dbReference>
<evidence type="ECO:0000256" key="1">
    <source>
        <dbReference type="SAM" id="Phobius"/>
    </source>
</evidence>
<proteinExistence type="predicted"/>
<dbReference type="Gene3D" id="2.40.160.20">
    <property type="match status" value="1"/>
</dbReference>
<sequence length="168" mass="18574">MNKLLNNPPVIRAIVYILLAVMLLWLWLGEDAEAETIFGIGPAFVSGHYSNTIAITLHERFGGRWEVGLTLVGEQTTKHSQFVGNNFAFGGRLIIPSPKKRFELSFGGAVWAKQNVIVSCESRFTLTLGIAWNIRRGPWNLAIDHASTAGVCKPNPGQNILSIRRKFG</sequence>
<reference evidence="2" key="1">
    <citation type="journal article" date="2015" name="Nature">
        <title>Complex archaea that bridge the gap between prokaryotes and eukaryotes.</title>
        <authorList>
            <person name="Spang A."/>
            <person name="Saw J.H."/>
            <person name="Jorgensen S.L."/>
            <person name="Zaremba-Niedzwiedzka K."/>
            <person name="Martijn J."/>
            <person name="Lind A.E."/>
            <person name="van Eijk R."/>
            <person name="Schleper C."/>
            <person name="Guy L."/>
            <person name="Ettema T.J."/>
        </authorList>
    </citation>
    <scope>NUCLEOTIDE SEQUENCE</scope>
</reference>
<protein>
    <recommendedName>
        <fullName evidence="3">Acyloxyacyl hydrolase</fullName>
    </recommendedName>
</protein>
<dbReference type="EMBL" id="LAZR01030599">
    <property type="protein sequence ID" value="KKL56137.1"/>
    <property type="molecule type" value="Genomic_DNA"/>
</dbReference>
<keyword evidence="1" id="KW-0812">Transmembrane</keyword>
<dbReference type="AlphaFoldDB" id="A0A0F9FYA1"/>
<keyword evidence="1" id="KW-0472">Membrane</keyword>
<name>A0A0F9FYA1_9ZZZZ</name>
<gene>
    <name evidence="2" type="ORF">LCGC14_2248440</name>
</gene>
<feature type="transmembrane region" description="Helical" evidence="1">
    <location>
        <begin position="9"/>
        <end position="28"/>
    </location>
</feature>
<evidence type="ECO:0008006" key="3">
    <source>
        <dbReference type="Google" id="ProtNLM"/>
    </source>
</evidence>
<dbReference type="InterPro" id="IPR018550">
    <property type="entry name" value="Lipid-A_deacylase-rel"/>
</dbReference>
<organism evidence="2">
    <name type="scientific">marine sediment metagenome</name>
    <dbReference type="NCBI Taxonomy" id="412755"/>
    <lineage>
        <taxon>unclassified sequences</taxon>
        <taxon>metagenomes</taxon>
        <taxon>ecological metagenomes</taxon>
    </lineage>
</organism>